<sequence>MGYPLYCELTGPDAPWWDDEVCCSGAKCVEVGTAGCPDDLQKYSCRHAEIDTRGQVTCLFEVPSYCDDHSCPAGFQPQPQSMVICCYAEGCFDSTDIYCYGDAYWCDSGVSNLDGTVTCFDQE</sequence>
<evidence type="ECO:0000313" key="2">
    <source>
        <dbReference type="Proteomes" id="UP000031599"/>
    </source>
</evidence>
<name>A0A0C2A4B2_9BACT</name>
<dbReference type="EMBL" id="JMCC02000014">
    <property type="protein sequence ID" value="KIG18203.1"/>
    <property type="molecule type" value="Genomic_DNA"/>
</dbReference>
<evidence type="ECO:0000313" key="1">
    <source>
        <dbReference type="EMBL" id="KIG18203.1"/>
    </source>
</evidence>
<comment type="caution">
    <text evidence="1">The sequence shown here is derived from an EMBL/GenBank/DDBJ whole genome shotgun (WGS) entry which is preliminary data.</text>
</comment>
<accession>A0A0C2A4B2</accession>
<protein>
    <submittedName>
        <fullName evidence="1">Uncharacterized protein</fullName>
    </submittedName>
</protein>
<organism evidence="1 2">
    <name type="scientific">Enhygromyxa salina</name>
    <dbReference type="NCBI Taxonomy" id="215803"/>
    <lineage>
        <taxon>Bacteria</taxon>
        <taxon>Pseudomonadati</taxon>
        <taxon>Myxococcota</taxon>
        <taxon>Polyangia</taxon>
        <taxon>Nannocystales</taxon>
        <taxon>Nannocystaceae</taxon>
        <taxon>Enhygromyxa</taxon>
    </lineage>
</organism>
<reference evidence="1 2" key="1">
    <citation type="submission" date="2014-12" db="EMBL/GenBank/DDBJ databases">
        <title>Genome assembly of Enhygromyxa salina DSM 15201.</title>
        <authorList>
            <person name="Sharma G."/>
            <person name="Subramanian S."/>
        </authorList>
    </citation>
    <scope>NUCLEOTIDE SEQUENCE [LARGE SCALE GENOMIC DNA]</scope>
    <source>
        <strain evidence="1 2">DSM 15201</strain>
    </source>
</reference>
<gene>
    <name evidence="1" type="ORF">DB30_01707</name>
</gene>
<dbReference type="Proteomes" id="UP000031599">
    <property type="component" value="Unassembled WGS sequence"/>
</dbReference>
<dbReference type="AlphaFoldDB" id="A0A0C2A4B2"/>
<proteinExistence type="predicted"/>